<dbReference type="PANTHER" id="PTHR39335:SF1">
    <property type="entry name" value="BLL4220 PROTEIN"/>
    <property type="match status" value="1"/>
</dbReference>
<dbReference type="Pfam" id="PF03640">
    <property type="entry name" value="Lipoprotein_15"/>
    <property type="match status" value="2"/>
</dbReference>
<evidence type="ECO:0000256" key="2">
    <source>
        <dbReference type="SAM" id="SignalP"/>
    </source>
</evidence>
<dbReference type="PROSITE" id="PS51257">
    <property type="entry name" value="PROKAR_LIPOPROTEIN"/>
    <property type="match status" value="1"/>
</dbReference>
<dbReference type="EMBL" id="BNAY01000007">
    <property type="protein sequence ID" value="GHH28440.1"/>
    <property type="molecule type" value="Genomic_DNA"/>
</dbReference>
<dbReference type="PANTHER" id="PTHR39335">
    <property type="entry name" value="BLL4220 PROTEIN"/>
    <property type="match status" value="1"/>
</dbReference>
<accession>A0ABQ3LX20</accession>
<organism evidence="3 4">
    <name type="scientific">Amycolatopsis oliviviridis</name>
    <dbReference type="NCBI Taxonomy" id="1471590"/>
    <lineage>
        <taxon>Bacteria</taxon>
        <taxon>Bacillati</taxon>
        <taxon>Actinomycetota</taxon>
        <taxon>Actinomycetes</taxon>
        <taxon>Pseudonocardiales</taxon>
        <taxon>Pseudonocardiaceae</taxon>
        <taxon>Amycolatopsis</taxon>
    </lineage>
</organism>
<proteinExistence type="predicted"/>
<feature type="chain" id="PRO_5045709113" description="Lipoprotein" evidence="2">
    <location>
        <begin position="22"/>
        <end position="303"/>
    </location>
</feature>
<evidence type="ECO:0000313" key="4">
    <source>
        <dbReference type="Proteomes" id="UP000635387"/>
    </source>
</evidence>
<gene>
    <name evidence="3" type="ORF">GCM10017790_59270</name>
</gene>
<dbReference type="Proteomes" id="UP000635387">
    <property type="component" value="Unassembled WGS sequence"/>
</dbReference>
<feature type="region of interest" description="Disordered" evidence="1">
    <location>
        <begin position="198"/>
        <end position="220"/>
    </location>
</feature>
<dbReference type="RefSeq" id="WP_191257680.1">
    <property type="nucleotide sequence ID" value="NZ_BNAY01000007.1"/>
</dbReference>
<dbReference type="InterPro" id="IPR005297">
    <property type="entry name" value="Lipoprotein_repeat"/>
</dbReference>
<name>A0ABQ3LX20_9PSEU</name>
<sequence>MRRNRVVSAIALVTAGVFSLAACGSEQQAAVPPPDAAQQVDTGAAPVLLAGTAKANNAQPNTGDWAVGEDGTANTAKREVSRNWVQLKADEAGALDPVVVNGAGLTLYRFDKDTAKPSKSTCNGDCAKTWPPVLVNSGSKIFLAGVKRSAVGTVKRDDGTQQVTIGGWPVYRFAKDAKAGDTKGQGVGGTWFGVAPTGQKSVARGGAPASNEPSSPEDRQNATSAILFDGKNFSDNEPSQGLSGTGCKNVARPGVTSSITTSGSLKLWSEKDCKGRSVVIEGDVADLSEINFDDTAASVFFGS</sequence>
<evidence type="ECO:0000313" key="3">
    <source>
        <dbReference type="EMBL" id="GHH28440.1"/>
    </source>
</evidence>
<evidence type="ECO:0000256" key="1">
    <source>
        <dbReference type="SAM" id="MobiDB-lite"/>
    </source>
</evidence>
<evidence type="ECO:0008006" key="5">
    <source>
        <dbReference type="Google" id="ProtNLM"/>
    </source>
</evidence>
<reference evidence="4" key="1">
    <citation type="journal article" date="2019" name="Int. J. Syst. Evol. Microbiol.">
        <title>The Global Catalogue of Microorganisms (GCM) 10K type strain sequencing project: providing services to taxonomists for standard genome sequencing and annotation.</title>
        <authorList>
            <consortium name="The Broad Institute Genomics Platform"/>
            <consortium name="The Broad Institute Genome Sequencing Center for Infectious Disease"/>
            <person name="Wu L."/>
            <person name="Ma J."/>
        </authorList>
    </citation>
    <scope>NUCLEOTIDE SEQUENCE [LARGE SCALE GENOMIC DNA]</scope>
    <source>
        <strain evidence="4">CGMCC 4.7683</strain>
    </source>
</reference>
<protein>
    <recommendedName>
        <fullName evidence="5">Lipoprotein</fullName>
    </recommendedName>
</protein>
<feature type="signal peptide" evidence="2">
    <location>
        <begin position="1"/>
        <end position="21"/>
    </location>
</feature>
<keyword evidence="4" id="KW-1185">Reference proteome</keyword>
<keyword evidence="2" id="KW-0732">Signal</keyword>
<comment type="caution">
    <text evidence="3">The sequence shown here is derived from an EMBL/GenBank/DDBJ whole genome shotgun (WGS) entry which is preliminary data.</text>
</comment>